<dbReference type="InterPro" id="IPR014756">
    <property type="entry name" value="Ig_E-set"/>
</dbReference>
<organism evidence="5 6">
    <name type="scientific">Acanthamoeba castellanii (strain ATCC 30010 / Neff)</name>
    <dbReference type="NCBI Taxonomy" id="1257118"/>
    <lineage>
        <taxon>Eukaryota</taxon>
        <taxon>Amoebozoa</taxon>
        <taxon>Discosea</taxon>
        <taxon>Longamoebia</taxon>
        <taxon>Centramoebida</taxon>
        <taxon>Acanthamoebidae</taxon>
        <taxon>Acanthamoeba</taxon>
    </lineage>
</organism>
<keyword evidence="1" id="KW-0677">Repeat</keyword>
<dbReference type="RefSeq" id="XP_004337281.1">
    <property type="nucleotide sequence ID" value="XM_004337233.1"/>
</dbReference>
<dbReference type="AlphaFoldDB" id="L8GRJ6"/>
<keyword evidence="2" id="KW-0009">Actin-binding</keyword>
<dbReference type="InterPro" id="IPR036249">
    <property type="entry name" value="Thioredoxin-like_sf"/>
</dbReference>
<dbReference type="SUPFAM" id="SSF81296">
    <property type="entry name" value="E set domains"/>
    <property type="match status" value="1"/>
</dbReference>
<evidence type="ECO:0000313" key="5">
    <source>
        <dbReference type="EMBL" id="ELR15268.1"/>
    </source>
</evidence>
<dbReference type="Gene3D" id="2.60.40.10">
    <property type="entry name" value="Immunoglobulins"/>
    <property type="match status" value="1"/>
</dbReference>
<dbReference type="OrthoDB" id="30497at2759"/>
<dbReference type="Pfam" id="PF00307">
    <property type="entry name" value="CH"/>
    <property type="match status" value="1"/>
</dbReference>
<dbReference type="SUPFAM" id="SSF52833">
    <property type="entry name" value="Thioredoxin-like"/>
    <property type="match status" value="1"/>
</dbReference>
<evidence type="ECO:0000313" key="6">
    <source>
        <dbReference type="Proteomes" id="UP000011083"/>
    </source>
</evidence>
<dbReference type="InterPro" id="IPR036872">
    <property type="entry name" value="CH_dom_sf"/>
</dbReference>
<dbReference type="Gene3D" id="3.40.30.10">
    <property type="entry name" value="Glutaredoxin"/>
    <property type="match status" value="1"/>
</dbReference>
<dbReference type="Gene3D" id="1.10.418.10">
    <property type="entry name" value="Calponin-like domain"/>
    <property type="match status" value="2"/>
</dbReference>
<evidence type="ECO:0000256" key="3">
    <source>
        <dbReference type="PROSITE-ProRule" id="PRU00087"/>
    </source>
</evidence>
<evidence type="ECO:0000256" key="1">
    <source>
        <dbReference type="ARBA" id="ARBA00022737"/>
    </source>
</evidence>
<dbReference type="GO" id="GO:0030036">
    <property type="term" value="P:actin cytoskeleton organization"/>
    <property type="evidence" value="ECO:0007669"/>
    <property type="project" value="InterPro"/>
</dbReference>
<dbReference type="Pfam" id="PF00630">
    <property type="entry name" value="Filamin"/>
    <property type="match status" value="1"/>
</dbReference>
<dbReference type="PANTHER" id="PTHR38537:SF8">
    <property type="entry name" value="FILAMIN-A"/>
    <property type="match status" value="1"/>
</dbReference>
<sequence length="425" mass="46989">MSWQDIQLHTFTAWINDYLKDRGMHINDLKTDLKDGVALLNLLEIISGKPIGKRWNKNPRVPNQKYENNQIAIEFVQAEGLKLVNIGGVDITDGNLRITLGLIWTLILRYQVNRGGSGDENAKSELLKWVQSKIPEYNVTGFKKDAVAPGSFPHHAALDSSKAIDNCDQGINTANDVLGIPKLLTPEALSNPRIDEQSVITYISYFRNADLEGKNRADELSRQAAKCRAYGPGLVEAVAGEPADFVVDTPTQDGKLEIKVEGPAGASNVPVQVNKKQGPGGAATYDVSYNPTTPGLYKVHVTYNGIHIPGSVFTVRILEAISLGGEGKIRVFYSTTSSTEKGRRDVFDLQRLLEAKKVHLRPDFEPWIAVDIMEKDDRDAVFKKAGTRNLPIVFIDDKYVGDFDTVATLEENGKLNSLLKFNERA</sequence>
<evidence type="ECO:0000256" key="2">
    <source>
        <dbReference type="ARBA" id="ARBA00023203"/>
    </source>
</evidence>
<dbReference type="InterPro" id="IPR006993">
    <property type="entry name" value="Glut_rich_SH3-bd"/>
</dbReference>
<dbReference type="PROSITE" id="PS50021">
    <property type="entry name" value="CH"/>
    <property type="match status" value="1"/>
</dbReference>
<feature type="repeat" description="Filamin" evidence="3">
    <location>
        <begin position="219"/>
        <end position="317"/>
    </location>
</feature>
<feature type="domain" description="Calponin-homology (CH)" evidence="4">
    <location>
        <begin position="5"/>
        <end position="111"/>
    </location>
</feature>
<dbReference type="VEuPathDB" id="AmoebaDB:ACA1_220050"/>
<dbReference type="PROSITE" id="PS50194">
    <property type="entry name" value="FILAMIN_REPEAT"/>
    <property type="match status" value="1"/>
</dbReference>
<dbReference type="KEGG" id="acan:ACA1_220050"/>
<dbReference type="SMART" id="SM00033">
    <property type="entry name" value="CH"/>
    <property type="match status" value="2"/>
</dbReference>
<dbReference type="PANTHER" id="PTHR38537">
    <property type="entry name" value="JITTERBUG, ISOFORM N"/>
    <property type="match status" value="1"/>
</dbReference>
<reference evidence="5 6" key="1">
    <citation type="journal article" date="2013" name="Genome Biol.">
        <title>Genome of Acanthamoeba castellanii highlights extensive lateral gene transfer and early evolution of tyrosine kinase signaling.</title>
        <authorList>
            <person name="Clarke M."/>
            <person name="Lohan A.J."/>
            <person name="Liu B."/>
            <person name="Lagkouvardos I."/>
            <person name="Roy S."/>
            <person name="Zafar N."/>
            <person name="Bertelli C."/>
            <person name="Schilde C."/>
            <person name="Kianianmomeni A."/>
            <person name="Burglin T.R."/>
            <person name="Frech C."/>
            <person name="Turcotte B."/>
            <person name="Kopec K.O."/>
            <person name="Synnott J.M."/>
            <person name="Choo C."/>
            <person name="Paponov I."/>
            <person name="Finkler A."/>
            <person name="Soon Heng Tan C."/>
            <person name="Hutchins A.P."/>
            <person name="Weinmeier T."/>
            <person name="Rattei T."/>
            <person name="Chu J.S."/>
            <person name="Gimenez G."/>
            <person name="Irimia M."/>
            <person name="Rigden D.J."/>
            <person name="Fitzpatrick D.A."/>
            <person name="Lorenzo-Morales J."/>
            <person name="Bateman A."/>
            <person name="Chiu C.H."/>
            <person name="Tang P."/>
            <person name="Hegemann P."/>
            <person name="Fromm H."/>
            <person name="Raoult D."/>
            <person name="Greub G."/>
            <person name="Miranda-Saavedra D."/>
            <person name="Chen N."/>
            <person name="Nash P."/>
            <person name="Ginger M.L."/>
            <person name="Horn M."/>
            <person name="Schaap P."/>
            <person name="Caler L."/>
            <person name="Loftus B."/>
        </authorList>
    </citation>
    <scope>NUCLEOTIDE SEQUENCE [LARGE SCALE GENOMIC DNA]</scope>
    <source>
        <strain evidence="5 6">Neff</strain>
    </source>
</reference>
<keyword evidence="6" id="KW-1185">Reference proteome</keyword>
<evidence type="ECO:0000259" key="4">
    <source>
        <dbReference type="PROSITE" id="PS50021"/>
    </source>
</evidence>
<dbReference type="SMART" id="SM00557">
    <property type="entry name" value="IG_FLMN"/>
    <property type="match status" value="1"/>
</dbReference>
<name>L8GRJ6_ACACF</name>
<dbReference type="PROSITE" id="PS51354">
    <property type="entry name" value="GLUTAREDOXIN_2"/>
    <property type="match status" value="1"/>
</dbReference>
<dbReference type="InterPro" id="IPR001715">
    <property type="entry name" value="CH_dom"/>
</dbReference>
<gene>
    <name evidence="5" type="ORF">ACA1_220050</name>
</gene>
<dbReference type="OMA" id="RCKIRVY"/>
<dbReference type="Proteomes" id="UP000011083">
    <property type="component" value="Unassembled WGS sequence"/>
</dbReference>
<dbReference type="PROSITE" id="PS00020">
    <property type="entry name" value="ACTININ_2"/>
    <property type="match status" value="1"/>
</dbReference>
<dbReference type="SUPFAM" id="SSF47576">
    <property type="entry name" value="Calponin-homology domain, CH-domain"/>
    <property type="match status" value="1"/>
</dbReference>
<dbReference type="Pfam" id="PF04908">
    <property type="entry name" value="SH3BGR"/>
    <property type="match status" value="1"/>
</dbReference>
<dbReference type="GeneID" id="14915870"/>
<dbReference type="InterPro" id="IPR044801">
    <property type="entry name" value="Filamin"/>
</dbReference>
<dbReference type="InterPro" id="IPR017868">
    <property type="entry name" value="Filamin/ABP280_repeat-like"/>
</dbReference>
<dbReference type="InterPro" id="IPR001298">
    <property type="entry name" value="Filamin/ABP280_rpt"/>
</dbReference>
<protein>
    <submittedName>
        <fullName evidence="5">Calponin domain containing protein</fullName>
    </submittedName>
</protein>
<proteinExistence type="predicted"/>
<dbReference type="GO" id="GO:0051015">
    <property type="term" value="F:actin filament binding"/>
    <property type="evidence" value="ECO:0007669"/>
    <property type="project" value="InterPro"/>
</dbReference>
<dbReference type="InterPro" id="IPR001589">
    <property type="entry name" value="Actinin_actin-bd_CS"/>
</dbReference>
<dbReference type="EMBL" id="KB008036">
    <property type="protein sequence ID" value="ELR15268.1"/>
    <property type="molecule type" value="Genomic_DNA"/>
</dbReference>
<accession>L8GRJ6</accession>
<dbReference type="InterPro" id="IPR013783">
    <property type="entry name" value="Ig-like_fold"/>
</dbReference>